<dbReference type="InterPro" id="IPR055431">
    <property type="entry name" value="RsgI_M"/>
</dbReference>
<keyword evidence="2" id="KW-1003">Cell membrane</keyword>
<evidence type="ECO:0000256" key="4">
    <source>
        <dbReference type="ARBA" id="ARBA00022989"/>
    </source>
</evidence>
<evidence type="ECO:0000256" key="5">
    <source>
        <dbReference type="ARBA" id="ARBA00023136"/>
    </source>
</evidence>
<evidence type="ECO:0000256" key="7">
    <source>
        <dbReference type="SAM" id="Phobius"/>
    </source>
</evidence>
<keyword evidence="5 7" id="KW-0472">Membrane</keyword>
<dbReference type="Pfam" id="PF12791">
    <property type="entry name" value="RsgI_N"/>
    <property type="match status" value="1"/>
</dbReference>
<dbReference type="Pfam" id="PF23750">
    <property type="entry name" value="RsgI_M"/>
    <property type="match status" value="1"/>
</dbReference>
<evidence type="ECO:0000256" key="2">
    <source>
        <dbReference type="ARBA" id="ARBA00022475"/>
    </source>
</evidence>
<proteinExistence type="predicted"/>
<dbReference type="AlphaFoldDB" id="A0A1I1N6A2"/>
<evidence type="ECO:0000256" key="3">
    <source>
        <dbReference type="ARBA" id="ARBA00022692"/>
    </source>
</evidence>
<keyword evidence="4 7" id="KW-1133">Transmembrane helix</keyword>
<feature type="compositionally biased region" description="Basic and acidic residues" evidence="6">
    <location>
        <begin position="275"/>
        <end position="286"/>
    </location>
</feature>
<dbReference type="STRING" id="119641.SAMN05421842_1132"/>
<feature type="compositionally biased region" description="Basic and acidic residues" evidence="6">
    <location>
        <begin position="297"/>
        <end position="316"/>
    </location>
</feature>
<dbReference type="RefSeq" id="WP_090091306.1">
    <property type="nucleotide sequence ID" value="NZ_FOMG01000013.1"/>
</dbReference>
<dbReference type="OrthoDB" id="9800626at2"/>
<evidence type="ECO:0000256" key="6">
    <source>
        <dbReference type="SAM" id="MobiDB-lite"/>
    </source>
</evidence>
<name>A0A1I1N6A2_9CLOT</name>
<keyword evidence="3 7" id="KW-0812">Transmembrane</keyword>
<feature type="transmembrane region" description="Helical" evidence="7">
    <location>
        <begin position="59"/>
        <end position="77"/>
    </location>
</feature>
<dbReference type="EMBL" id="FOMG01000013">
    <property type="protein sequence ID" value="SFC90333.1"/>
    <property type="molecule type" value="Genomic_DNA"/>
</dbReference>
<feature type="compositionally biased region" description="Low complexity" evidence="6">
    <location>
        <begin position="331"/>
        <end position="348"/>
    </location>
</feature>
<evidence type="ECO:0000259" key="8">
    <source>
        <dbReference type="PROSITE" id="PS51849"/>
    </source>
</evidence>
<evidence type="ECO:0000313" key="10">
    <source>
        <dbReference type="Proteomes" id="UP000199263"/>
    </source>
</evidence>
<protein>
    <submittedName>
        <fullName evidence="9">Anti-sigma factor N-terminus</fullName>
    </submittedName>
</protein>
<gene>
    <name evidence="9" type="ORF">SAMN05421842_1132</name>
</gene>
<keyword evidence="10" id="KW-1185">Reference proteome</keyword>
<dbReference type="GO" id="GO:0005886">
    <property type="term" value="C:plasma membrane"/>
    <property type="evidence" value="ECO:0007669"/>
    <property type="project" value="UniProtKB-SubCell"/>
</dbReference>
<feature type="region of interest" description="Disordered" evidence="6">
    <location>
        <begin position="275"/>
        <end position="367"/>
    </location>
</feature>
<feature type="domain" description="RsgI N-terminal anti-sigma" evidence="8">
    <location>
        <begin position="2"/>
        <end position="49"/>
    </location>
</feature>
<evidence type="ECO:0000256" key="1">
    <source>
        <dbReference type="ARBA" id="ARBA00004162"/>
    </source>
</evidence>
<sequence length="367" mass="41081">MKKGILVETKKDYAIVMNECGIMESIEIKDDMKIGQKIFYFEEDVINLNINKSVHRPSLFKTFGTFAALFLLIFTFFQGITYETAYAVVSLDINPSIQIEVDNKKKVVKVEGVNADGKKFDFSDVKGLEINQGIEIIKTKLVEKQYLDKDGEVLVAFAFLNGENDKVYEDTIQEAIKTTFKTENVTYITGDKEDVEEAKTKGISLGRYEASLSATEAIKINIEQIPVKEITSAIKDKQNCIYWKADESSKVETPKVDKDIPIEKPVEKPIEITVPKKDITPQKPIKEIAPPQQNTNEGKENTEVKVEPEVVPETKPEPIIPPVEKPKPDENNNIGSNNSNGENSGSDNQVKPNPPKVDETPVSKPKS</sequence>
<comment type="subcellular location">
    <subcellularLocation>
        <location evidence="1">Cell membrane</location>
        <topology evidence="1">Single-pass membrane protein</topology>
    </subcellularLocation>
</comment>
<dbReference type="PROSITE" id="PS51849">
    <property type="entry name" value="RSGI_N"/>
    <property type="match status" value="1"/>
</dbReference>
<dbReference type="InterPro" id="IPR024449">
    <property type="entry name" value="Anti-sigma_RsgI_N"/>
</dbReference>
<reference evidence="9 10" key="1">
    <citation type="submission" date="2016-10" db="EMBL/GenBank/DDBJ databases">
        <authorList>
            <person name="de Groot N.N."/>
        </authorList>
    </citation>
    <scope>NUCLEOTIDE SEQUENCE [LARGE SCALE GENOMIC DNA]</scope>
    <source>
        <strain evidence="9 10">DSM 12992</strain>
    </source>
</reference>
<organism evidence="9 10">
    <name type="scientific">Clostridium uliginosum</name>
    <dbReference type="NCBI Taxonomy" id="119641"/>
    <lineage>
        <taxon>Bacteria</taxon>
        <taxon>Bacillati</taxon>
        <taxon>Bacillota</taxon>
        <taxon>Clostridia</taxon>
        <taxon>Eubacteriales</taxon>
        <taxon>Clostridiaceae</taxon>
        <taxon>Clostridium</taxon>
    </lineage>
</organism>
<accession>A0A1I1N6A2</accession>
<evidence type="ECO:0000313" key="9">
    <source>
        <dbReference type="EMBL" id="SFC90333.1"/>
    </source>
</evidence>
<dbReference type="Proteomes" id="UP000199263">
    <property type="component" value="Unassembled WGS sequence"/>
</dbReference>